<dbReference type="EMBL" id="CAJGYO010000014">
    <property type="protein sequence ID" value="CAD6268810.1"/>
    <property type="molecule type" value="Genomic_DNA"/>
</dbReference>
<evidence type="ECO:0000313" key="3">
    <source>
        <dbReference type="Proteomes" id="UP000604825"/>
    </source>
</evidence>
<keyword evidence="1" id="KW-0472">Membrane</keyword>
<dbReference type="InterPro" id="IPR036259">
    <property type="entry name" value="MFS_trans_sf"/>
</dbReference>
<reference evidence="2" key="1">
    <citation type="submission" date="2020-10" db="EMBL/GenBank/DDBJ databases">
        <authorList>
            <person name="Han B."/>
            <person name="Lu T."/>
            <person name="Zhao Q."/>
            <person name="Huang X."/>
            <person name="Zhao Y."/>
        </authorList>
    </citation>
    <scope>NUCLEOTIDE SEQUENCE</scope>
</reference>
<proteinExistence type="predicted"/>
<dbReference type="Proteomes" id="UP000604825">
    <property type="component" value="Unassembled WGS sequence"/>
</dbReference>
<dbReference type="Gene3D" id="1.20.1250.20">
    <property type="entry name" value="MFS general substrate transporter like domains"/>
    <property type="match status" value="1"/>
</dbReference>
<dbReference type="OrthoDB" id="687638at2759"/>
<evidence type="ECO:0000256" key="1">
    <source>
        <dbReference type="SAM" id="Phobius"/>
    </source>
</evidence>
<dbReference type="SUPFAM" id="SSF103473">
    <property type="entry name" value="MFS general substrate transporter"/>
    <property type="match status" value="1"/>
</dbReference>
<keyword evidence="3" id="KW-1185">Reference proteome</keyword>
<protein>
    <submittedName>
        <fullName evidence="2">Uncharacterized protein</fullName>
    </submittedName>
</protein>
<evidence type="ECO:0000313" key="2">
    <source>
        <dbReference type="EMBL" id="CAD6268810.1"/>
    </source>
</evidence>
<dbReference type="AlphaFoldDB" id="A0A811RFS3"/>
<organism evidence="2 3">
    <name type="scientific">Miscanthus lutarioriparius</name>
    <dbReference type="NCBI Taxonomy" id="422564"/>
    <lineage>
        <taxon>Eukaryota</taxon>
        <taxon>Viridiplantae</taxon>
        <taxon>Streptophyta</taxon>
        <taxon>Embryophyta</taxon>
        <taxon>Tracheophyta</taxon>
        <taxon>Spermatophyta</taxon>
        <taxon>Magnoliopsida</taxon>
        <taxon>Liliopsida</taxon>
        <taxon>Poales</taxon>
        <taxon>Poaceae</taxon>
        <taxon>PACMAD clade</taxon>
        <taxon>Panicoideae</taxon>
        <taxon>Andropogonodae</taxon>
        <taxon>Andropogoneae</taxon>
        <taxon>Saccharinae</taxon>
        <taxon>Miscanthus</taxon>
    </lineage>
</organism>
<feature type="transmembrane region" description="Helical" evidence="1">
    <location>
        <begin position="65"/>
        <end position="84"/>
    </location>
</feature>
<gene>
    <name evidence="2" type="ORF">NCGR_LOCUS52115</name>
</gene>
<keyword evidence="1" id="KW-0812">Transmembrane</keyword>
<comment type="caution">
    <text evidence="2">The sequence shown here is derived from an EMBL/GenBank/DDBJ whole genome shotgun (WGS) entry which is preliminary data.</text>
</comment>
<accession>A0A811RFS3</accession>
<name>A0A811RFS3_9POAL</name>
<keyword evidence="1" id="KW-1133">Transmembrane helix</keyword>
<feature type="transmembrane region" description="Helical" evidence="1">
    <location>
        <begin position="91"/>
        <end position="113"/>
    </location>
</feature>
<sequence>MVVRGRCNDNCAGVQRVRDKQQCDEITGQECLGRQVTIVTCSFILQNNSVPQEQRATANGLATTLMSFFKAFAPAGAGIVFSWAQKRQHAFLFPGDQMVFFLLDIVIFVELIWTFKPFLAIPEQTS</sequence>